<dbReference type="RefSeq" id="WP_220807303.1">
    <property type="nucleotide sequence ID" value="NZ_BPMK01000004.1"/>
</dbReference>
<comment type="function">
    <text evidence="3">The glycine cleavage system catalyzes the degradation of glycine. The H protein shuttles the methylamine group of glycine from the P protein to the T protein.</text>
</comment>
<feature type="modified residue" description="N6-lipoyllysine" evidence="3">
    <location>
        <position position="61"/>
    </location>
</feature>
<dbReference type="PANTHER" id="PTHR11715">
    <property type="entry name" value="GLYCINE CLEAVAGE SYSTEM H PROTEIN"/>
    <property type="match status" value="1"/>
</dbReference>
<accession>A0ABQ4Q208</accession>
<organism evidence="5 6">
    <name type="scientific">Noviherbaspirillum aridicola</name>
    <dbReference type="NCBI Taxonomy" id="2849687"/>
    <lineage>
        <taxon>Bacteria</taxon>
        <taxon>Pseudomonadati</taxon>
        <taxon>Pseudomonadota</taxon>
        <taxon>Betaproteobacteria</taxon>
        <taxon>Burkholderiales</taxon>
        <taxon>Oxalobacteraceae</taxon>
        <taxon>Noviherbaspirillum</taxon>
    </lineage>
</organism>
<feature type="domain" description="Lipoyl-binding" evidence="4">
    <location>
        <begin position="20"/>
        <end position="102"/>
    </location>
</feature>
<dbReference type="InterPro" id="IPR000089">
    <property type="entry name" value="Biotin_lipoyl"/>
</dbReference>
<dbReference type="Proteomes" id="UP000887222">
    <property type="component" value="Unassembled WGS sequence"/>
</dbReference>
<dbReference type="NCBIfam" id="NF002270">
    <property type="entry name" value="PRK01202.1"/>
    <property type="match status" value="1"/>
</dbReference>
<dbReference type="InterPro" id="IPR011053">
    <property type="entry name" value="Single_hybrid_motif"/>
</dbReference>
<dbReference type="InterPro" id="IPR017453">
    <property type="entry name" value="GCV_H_sub"/>
</dbReference>
<dbReference type="NCBIfam" id="TIGR00527">
    <property type="entry name" value="gcvH"/>
    <property type="match status" value="1"/>
</dbReference>
<evidence type="ECO:0000259" key="4">
    <source>
        <dbReference type="PROSITE" id="PS50968"/>
    </source>
</evidence>
<dbReference type="CDD" id="cd06848">
    <property type="entry name" value="GCS_H"/>
    <property type="match status" value="1"/>
</dbReference>
<dbReference type="HAMAP" id="MF_00272">
    <property type="entry name" value="GcvH"/>
    <property type="match status" value="1"/>
</dbReference>
<dbReference type="PROSITE" id="PS50968">
    <property type="entry name" value="BIOTINYL_LIPOYL"/>
    <property type="match status" value="1"/>
</dbReference>
<dbReference type="InterPro" id="IPR002930">
    <property type="entry name" value="GCV_H"/>
</dbReference>
<evidence type="ECO:0000313" key="6">
    <source>
        <dbReference type="Proteomes" id="UP000887222"/>
    </source>
</evidence>
<name>A0ABQ4Q208_9BURK</name>
<dbReference type="InterPro" id="IPR033753">
    <property type="entry name" value="GCV_H/Fam206"/>
</dbReference>
<proteinExistence type="inferred from homology"/>
<sequence length="126" mass="13594">MSKTVYTQEHEWLRMEDDGTITVGITDYAQDHLGDVVFVQLPEAGKTYAKGDEAAVIESVKTAGEIMMPADGTVTEINGVLADEPGKVNEDALGAGWFFRFKPSQADALAGFLDEAGYKEYIASLG</sequence>
<keyword evidence="6" id="KW-1185">Reference proteome</keyword>
<evidence type="ECO:0000256" key="1">
    <source>
        <dbReference type="ARBA" id="ARBA00009249"/>
    </source>
</evidence>
<evidence type="ECO:0000256" key="3">
    <source>
        <dbReference type="HAMAP-Rule" id="MF_00272"/>
    </source>
</evidence>
<dbReference type="PANTHER" id="PTHR11715:SF3">
    <property type="entry name" value="GLYCINE CLEAVAGE SYSTEM H PROTEIN-RELATED"/>
    <property type="match status" value="1"/>
</dbReference>
<comment type="cofactor">
    <cofactor evidence="3">
        <name>(R)-lipoate</name>
        <dbReference type="ChEBI" id="CHEBI:83088"/>
    </cofactor>
    <text evidence="3">Binds 1 lipoyl cofactor covalently.</text>
</comment>
<reference evidence="5 6" key="1">
    <citation type="journal article" date="2022" name="Int. J. Syst. Evol. Microbiol.">
        <title>Noviherbaspirillum aridicola sp. nov., isolated from an arid soil in Pakistan.</title>
        <authorList>
            <person name="Khan I.U."/>
            <person name="Saqib M."/>
            <person name="Amin A."/>
            <person name="Hussain F."/>
            <person name="Li L."/>
            <person name="Liu Y.H."/>
            <person name="Fang B.Z."/>
            <person name="Ahmed I."/>
            <person name="Li W.J."/>
        </authorList>
    </citation>
    <scope>NUCLEOTIDE SEQUENCE [LARGE SCALE GENOMIC DNA]</scope>
    <source>
        <strain evidence="5 6">NCCP-691</strain>
    </source>
</reference>
<dbReference type="Pfam" id="PF01597">
    <property type="entry name" value="GCV_H"/>
    <property type="match status" value="1"/>
</dbReference>
<evidence type="ECO:0000256" key="2">
    <source>
        <dbReference type="ARBA" id="ARBA00022823"/>
    </source>
</evidence>
<evidence type="ECO:0000313" key="5">
    <source>
        <dbReference type="EMBL" id="GIZ51133.1"/>
    </source>
</evidence>
<gene>
    <name evidence="5" type="primary">gcvH1</name>
    <name evidence="3" type="synonym">gcvH</name>
    <name evidence="5" type="ORF">NCCP691_11470</name>
</gene>
<comment type="similarity">
    <text evidence="1 3">Belongs to the GcvH family.</text>
</comment>
<dbReference type="EMBL" id="BPMK01000004">
    <property type="protein sequence ID" value="GIZ51133.1"/>
    <property type="molecule type" value="Genomic_DNA"/>
</dbReference>
<dbReference type="Gene3D" id="2.40.50.100">
    <property type="match status" value="1"/>
</dbReference>
<protein>
    <recommendedName>
        <fullName evidence="3">Glycine cleavage system H protein</fullName>
    </recommendedName>
</protein>
<keyword evidence="2 3" id="KW-0450">Lipoyl</keyword>
<comment type="subunit">
    <text evidence="3">The glycine cleavage system is composed of four proteins: P, T, L and H.</text>
</comment>
<comment type="caution">
    <text evidence="5">The sequence shown here is derived from an EMBL/GenBank/DDBJ whole genome shotgun (WGS) entry which is preliminary data.</text>
</comment>
<dbReference type="SUPFAM" id="SSF51230">
    <property type="entry name" value="Single hybrid motif"/>
    <property type="match status" value="1"/>
</dbReference>